<dbReference type="EMBL" id="JBEHCU010006532">
    <property type="protein sequence ID" value="KAL1396896.1"/>
    <property type="molecule type" value="Genomic_DNA"/>
</dbReference>
<dbReference type="Gene3D" id="1.10.10.1410">
    <property type="match status" value="1"/>
</dbReference>
<feature type="region of interest" description="Disordered" evidence="7">
    <location>
        <begin position="79"/>
        <end position="101"/>
    </location>
</feature>
<dbReference type="InterPro" id="IPR044076">
    <property type="entry name" value="Ribosomal_P2"/>
</dbReference>
<dbReference type="GO" id="GO:0005840">
    <property type="term" value="C:ribosome"/>
    <property type="evidence" value="ECO:0007669"/>
    <property type="project" value="UniProtKB-KW"/>
</dbReference>
<reference evidence="8 9" key="1">
    <citation type="submission" date="2024-05" db="EMBL/GenBank/DDBJ databases">
        <title>Culex pipiens pipiens assembly and annotation.</title>
        <authorList>
            <person name="Alout H."/>
            <person name="Durand T."/>
        </authorList>
    </citation>
    <scope>NUCLEOTIDE SEQUENCE [LARGE SCALE GENOMIC DNA]</scope>
    <source>
        <strain evidence="8">HA-2024</strain>
        <tissue evidence="8">Whole body</tissue>
    </source>
</reference>
<evidence type="ECO:0000313" key="8">
    <source>
        <dbReference type="EMBL" id="KAL1396896.1"/>
    </source>
</evidence>
<organism evidence="8 9">
    <name type="scientific">Culex pipiens pipiens</name>
    <name type="common">Northern house mosquito</name>
    <dbReference type="NCBI Taxonomy" id="38569"/>
    <lineage>
        <taxon>Eukaryota</taxon>
        <taxon>Metazoa</taxon>
        <taxon>Ecdysozoa</taxon>
        <taxon>Arthropoda</taxon>
        <taxon>Hexapoda</taxon>
        <taxon>Insecta</taxon>
        <taxon>Pterygota</taxon>
        <taxon>Neoptera</taxon>
        <taxon>Endopterygota</taxon>
        <taxon>Diptera</taxon>
        <taxon>Nematocera</taxon>
        <taxon>Culicoidea</taxon>
        <taxon>Culicidae</taxon>
        <taxon>Culicinae</taxon>
        <taxon>Culicini</taxon>
        <taxon>Culex</taxon>
        <taxon>Culex</taxon>
    </lineage>
</organism>
<evidence type="ECO:0000256" key="5">
    <source>
        <dbReference type="ARBA" id="ARBA00035301"/>
    </source>
</evidence>
<proteinExistence type="inferred from homology"/>
<gene>
    <name evidence="8" type="ORF">pipiens_010171</name>
</gene>
<name>A0ABD1DB55_CULPP</name>
<evidence type="ECO:0000256" key="4">
    <source>
        <dbReference type="ARBA" id="ARBA00023274"/>
    </source>
</evidence>
<evidence type="ECO:0000256" key="1">
    <source>
        <dbReference type="ARBA" id="ARBA00003362"/>
    </source>
</evidence>
<comment type="similarity">
    <text evidence="2">Belongs to the eukaryotic ribosomal protein P1/P2 family.</text>
</comment>
<keyword evidence="9" id="KW-1185">Reference proteome</keyword>
<evidence type="ECO:0000313" key="9">
    <source>
        <dbReference type="Proteomes" id="UP001562425"/>
    </source>
</evidence>
<comment type="function">
    <text evidence="1">Plays an important role in the elongation step of protein synthesis.</text>
</comment>
<evidence type="ECO:0000256" key="7">
    <source>
        <dbReference type="SAM" id="MobiDB-lite"/>
    </source>
</evidence>
<protein>
    <recommendedName>
        <fullName evidence="5">Large ribosomal subunit protein P2</fullName>
    </recommendedName>
    <alternativeName>
        <fullName evidence="6">60S acidic ribosomal protein P2</fullName>
    </alternativeName>
</protein>
<evidence type="ECO:0000256" key="6">
    <source>
        <dbReference type="ARBA" id="ARBA00035443"/>
    </source>
</evidence>
<dbReference type="InterPro" id="IPR038716">
    <property type="entry name" value="P1/P2_N_sf"/>
</dbReference>
<comment type="caution">
    <text evidence="8">The sequence shown here is derived from an EMBL/GenBank/DDBJ whole genome shotgun (WGS) entry which is preliminary data.</text>
</comment>
<accession>A0ABD1DB55</accession>
<dbReference type="PANTHER" id="PTHR21141:SF5">
    <property type="entry name" value="LARGE RIBOSOMAL SUBUNIT PROTEIN P2"/>
    <property type="match status" value="1"/>
</dbReference>
<dbReference type="AlphaFoldDB" id="A0ABD1DB55"/>
<dbReference type="Proteomes" id="UP001562425">
    <property type="component" value="Unassembled WGS sequence"/>
</dbReference>
<dbReference type="Pfam" id="PF00428">
    <property type="entry name" value="Ribosomal_60s"/>
    <property type="match status" value="1"/>
</dbReference>
<evidence type="ECO:0000256" key="3">
    <source>
        <dbReference type="ARBA" id="ARBA00022980"/>
    </source>
</evidence>
<sequence length="101" mass="10775">MQQESRRRNTKINKSGPVVEGGVVSHAVSSNYIVNFGCKVQKVSKCRSVGLEADSTRINKEVIELKGKSIGKLIASGREKLSSMSSGGAVPAIAAEEKKED</sequence>
<keyword evidence="3" id="KW-0689">Ribosomal protein</keyword>
<evidence type="ECO:0000256" key="2">
    <source>
        <dbReference type="ARBA" id="ARBA00005436"/>
    </source>
</evidence>
<keyword evidence="4" id="KW-0687">Ribonucleoprotein</keyword>
<dbReference type="GO" id="GO:1990904">
    <property type="term" value="C:ribonucleoprotein complex"/>
    <property type="evidence" value="ECO:0007669"/>
    <property type="project" value="UniProtKB-KW"/>
</dbReference>
<dbReference type="PANTHER" id="PTHR21141">
    <property type="entry name" value="60S ACIDIC RIBOSOMAL PROTEIN FAMILY MEMBER"/>
    <property type="match status" value="1"/>
</dbReference>